<keyword evidence="3" id="KW-1185">Reference proteome</keyword>
<evidence type="ECO:0000313" key="2">
    <source>
        <dbReference type="EMBL" id="RKE93600.1"/>
    </source>
</evidence>
<protein>
    <submittedName>
        <fullName evidence="2">Uncharacterized protein</fullName>
    </submittedName>
</protein>
<dbReference type="EMBL" id="RAQK01000002">
    <property type="protein sequence ID" value="RKE93600.1"/>
    <property type="molecule type" value="Genomic_DNA"/>
</dbReference>
<gene>
    <name evidence="2" type="ORF">C8N30_2677</name>
</gene>
<reference evidence="2 3" key="1">
    <citation type="submission" date="2018-09" db="EMBL/GenBank/DDBJ databases">
        <title>Genomic Encyclopedia of Archaeal and Bacterial Type Strains, Phase II (KMG-II): from individual species to whole genera.</title>
        <authorList>
            <person name="Goeker M."/>
        </authorList>
    </citation>
    <scope>NUCLEOTIDE SEQUENCE [LARGE SCALE GENOMIC DNA]</scope>
    <source>
        <strain evidence="2 3">DSM 11458</strain>
    </source>
</reference>
<dbReference type="AlphaFoldDB" id="A0A420DHB0"/>
<accession>A0A420DHB0</accession>
<feature type="compositionally biased region" description="Low complexity" evidence="1">
    <location>
        <begin position="153"/>
        <end position="166"/>
    </location>
</feature>
<sequence>MTTKAPSILDLAPAPFTIVEIERGKIAVFPLSVDQITDLMRRHPEVADAFAGGMTLDVRSIAVRFPEVAVQFALSATHADTDEEKAVVRSLAPGDLFDVILTAVEVSMPKGVQGFLDRFGARLPRAEMAPTKAPQVKAVTGDKILHPAAAAVKKSPSTSGSVASSTKSRKRATASKR</sequence>
<name>A0A420DHB0_9RHOB</name>
<comment type="caution">
    <text evidence="2">The sequence shown here is derived from an EMBL/GenBank/DDBJ whole genome shotgun (WGS) entry which is preliminary data.</text>
</comment>
<proteinExistence type="predicted"/>
<organism evidence="2 3">
    <name type="scientific">Sulfitobacter guttiformis</name>
    <dbReference type="NCBI Taxonomy" id="74349"/>
    <lineage>
        <taxon>Bacteria</taxon>
        <taxon>Pseudomonadati</taxon>
        <taxon>Pseudomonadota</taxon>
        <taxon>Alphaproteobacteria</taxon>
        <taxon>Rhodobacterales</taxon>
        <taxon>Roseobacteraceae</taxon>
        <taxon>Sulfitobacter</taxon>
    </lineage>
</organism>
<feature type="compositionally biased region" description="Basic residues" evidence="1">
    <location>
        <begin position="167"/>
        <end position="177"/>
    </location>
</feature>
<dbReference type="STRING" id="1443111.Z949_1850"/>
<dbReference type="RefSeq" id="WP_025062351.1">
    <property type="nucleotide sequence ID" value="NZ_RAQK01000002.1"/>
</dbReference>
<evidence type="ECO:0000256" key="1">
    <source>
        <dbReference type="SAM" id="MobiDB-lite"/>
    </source>
</evidence>
<feature type="region of interest" description="Disordered" evidence="1">
    <location>
        <begin position="149"/>
        <end position="177"/>
    </location>
</feature>
<dbReference type="Proteomes" id="UP000284407">
    <property type="component" value="Unassembled WGS sequence"/>
</dbReference>
<evidence type="ECO:0000313" key="3">
    <source>
        <dbReference type="Proteomes" id="UP000284407"/>
    </source>
</evidence>